<keyword evidence="1" id="KW-0489">Methyltransferase</keyword>
<accession>A0ABS5EC24</accession>
<organism evidence="1 2">
    <name type="scientific">Neoroseomonas terrae</name>
    <dbReference type="NCBI Taxonomy" id="424799"/>
    <lineage>
        <taxon>Bacteria</taxon>
        <taxon>Pseudomonadati</taxon>
        <taxon>Pseudomonadota</taxon>
        <taxon>Alphaproteobacteria</taxon>
        <taxon>Acetobacterales</taxon>
        <taxon>Acetobacteraceae</taxon>
        <taxon>Neoroseomonas</taxon>
    </lineage>
</organism>
<reference evidence="2" key="1">
    <citation type="journal article" date="2021" name="Syst. Appl. Microbiol.">
        <title>Roseomonas hellenica sp. nov., isolated from roots of wild-growing Alkanna tinctoria.</title>
        <authorList>
            <person name="Rat A."/>
            <person name="Naranjo H.D."/>
            <person name="Lebbe L."/>
            <person name="Cnockaert M."/>
            <person name="Krigas N."/>
            <person name="Grigoriadou K."/>
            <person name="Maloupa E."/>
            <person name="Willems A."/>
        </authorList>
    </citation>
    <scope>NUCLEOTIDE SEQUENCE [LARGE SCALE GENOMIC DNA]</scope>
    <source>
        <strain evidence="2">LMG 31159</strain>
    </source>
</reference>
<gene>
    <name evidence="1" type="ORF">GXW78_02720</name>
</gene>
<dbReference type="EMBL" id="JAAEDI010000003">
    <property type="protein sequence ID" value="MBR0648563.1"/>
    <property type="molecule type" value="Genomic_DNA"/>
</dbReference>
<dbReference type="CDD" id="cd02440">
    <property type="entry name" value="AdoMet_MTases"/>
    <property type="match status" value="1"/>
</dbReference>
<dbReference type="Proteomes" id="UP000698752">
    <property type="component" value="Unassembled WGS sequence"/>
</dbReference>
<sequence>MQLSGYDVISDKFPDRYVLDLPRDANAIALQRGGWKFSYETKSEAEIRESIASDGRPLFCSMFFPNFADSDYRVLELGPSDGYNTAGLEFHGASNILSIESNVDAFQRCLILKNVFGLKAKFLLGDFLKYLHADIEAPDLIYASGVLYHLTDPVAFLRRCGEVSPDLFLWTFVHDEEAIRAHEYETRLFVPQDDETVHIFGRAITCHRRYYDAELVQDRKFAGGVRAYANWLSRPDLLAVLEGLGYRVLRMIDDGYSGLPAVNIFATRRPA</sequence>
<protein>
    <submittedName>
        <fullName evidence="1">Class I SAM-dependent methyltransferase</fullName>
    </submittedName>
</protein>
<name>A0ABS5EC24_9PROT</name>
<dbReference type="Gene3D" id="3.40.50.150">
    <property type="entry name" value="Vaccinia Virus protein VP39"/>
    <property type="match status" value="1"/>
</dbReference>
<evidence type="ECO:0000313" key="1">
    <source>
        <dbReference type="EMBL" id="MBR0648563.1"/>
    </source>
</evidence>
<dbReference type="GO" id="GO:0032259">
    <property type="term" value="P:methylation"/>
    <property type="evidence" value="ECO:0007669"/>
    <property type="project" value="UniProtKB-KW"/>
</dbReference>
<proteinExistence type="predicted"/>
<keyword evidence="2" id="KW-1185">Reference proteome</keyword>
<comment type="caution">
    <text evidence="1">The sequence shown here is derived from an EMBL/GenBank/DDBJ whole genome shotgun (WGS) entry which is preliminary data.</text>
</comment>
<dbReference type="InterPro" id="IPR029063">
    <property type="entry name" value="SAM-dependent_MTases_sf"/>
</dbReference>
<dbReference type="SUPFAM" id="SSF53335">
    <property type="entry name" value="S-adenosyl-L-methionine-dependent methyltransferases"/>
    <property type="match status" value="1"/>
</dbReference>
<dbReference type="GO" id="GO:0008168">
    <property type="term" value="F:methyltransferase activity"/>
    <property type="evidence" value="ECO:0007669"/>
    <property type="project" value="UniProtKB-KW"/>
</dbReference>
<evidence type="ECO:0000313" key="2">
    <source>
        <dbReference type="Proteomes" id="UP000698752"/>
    </source>
</evidence>
<keyword evidence="1" id="KW-0808">Transferase</keyword>